<comment type="caution">
    <text evidence="2">The sequence shown here is derived from an EMBL/GenBank/DDBJ whole genome shotgun (WGS) entry which is preliminary data.</text>
</comment>
<organism evidence="2 3">
    <name type="scientific">Streptomyces capitiformicae</name>
    <dbReference type="NCBI Taxonomy" id="2014920"/>
    <lineage>
        <taxon>Bacteria</taxon>
        <taxon>Bacillati</taxon>
        <taxon>Actinomycetota</taxon>
        <taxon>Actinomycetes</taxon>
        <taxon>Kitasatosporales</taxon>
        <taxon>Streptomycetaceae</taxon>
        <taxon>Streptomyces</taxon>
    </lineage>
</organism>
<evidence type="ECO:0000313" key="2">
    <source>
        <dbReference type="EMBL" id="GHH85466.1"/>
    </source>
</evidence>
<sequence>MQKGLLSVVAGNTPDIRGVGVEQLLRLSPRAVLLAVSIQGQETGYPIVQRFLSSVDASVREATWGATGDPVVILRQDLMSLRRCSGPVHVVLALPGDVDVLPFLVELWRARVASGSLGDYYEPAPVVVGVEPSSFMVDVGCVHQAVRLWSGCERGEALSPAEAAVRQVEAADVLLVPAPAGGDSEQASAAAALASQLNPRARLVTPLDIDGAGPELPASLVRAAPPGAEAEWQARLEPVTVPSTRYGAGRGVETVLWRARRPLHPGRLADALPTAMRGVVRGRGHLWLCSRPGSVVTWRSAGAHLELREADRWLEPADARAWQAASPQRRALASWFWDDYYGERRNEITLTGTSLDGPAIRSALDAALLTDAELSLGQEGWTTVPDPLLGSAGTR</sequence>
<reference evidence="2" key="2">
    <citation type="submission" date="2020-09" db="EMBL/GenBank/DDBJ databases">
        <authorList>
            <person name="Sun Q."/>
            <person name="Zhou Y."/>
        </authorList>
    </citation>
    <scope>NUCLEOTIDE SEQUENCE</scope>
    <source>
        <strain evidence="2">CGMCC 4.7403</strain>
    </source>
</reference>
<dbReference type="Proteomes" id="UP000603227">
    <property type="component" value="Unassembled WGS sequence"/>
</dbReference>
<protein>
    <recommendedName>
        <fullName evidence="1">CobW C-terminal domain-containing protein</fullName>
    </recommendedName>
</protein>
<dbReference type="PANTHER" id="PTHR43603">
    <property type="entry name" value="COBW DOMAIN-CONTAINING PROTEIN DDB_G0274527"/>
    <property type="match status" value="1"/>
</dbReference>
<evidence type="ECO:0000313" key="3">
    <source>
        <dbReference type="Proteomes" id="UP000603227"/>
    </source>
</evidence>
<keyword evidence="3" id="KW-1185">Reference proteome</keyword>
<dbReference type="AlphaFoldDB" id="A0A919L7F7"/>
<evidence type="ECO:0000259" key="1">
    <source>
        <dbReference type="SMART" id="SM00833"/>
    </source>
</evidence>
<dbReference type="PANTHER" id="PTHR43603:SF1">
    <property type="entry name" value="ZINC-REGULATED GTPASE METALLOPROTEIN ACTIVATOR 1"/>
    <property type="match status" value="1"/>
</dbReference>
<dbReference type="SMART" id="SM00833">
    <property type="entry name" value="CobW_C"/>
    <property type="match status" value="1"/>
</dbReference>
<name>A0A919L7F7_9ACTN</name>
<proteinExistence type="predicted"/>
<reference evidence="2" key="1">
    <citation type="journal article" date="2014" name="Int. J. Syst. Evol. Microbiol.">
        <title>Complete genome sequence of Corynebacterium casei LMG S-19264T (=DSM 44701T), isolated from a smear-ripened cheese.</title>
        <authorList>
            <consortium name="US DOE Joint Genome Institute (JGI-PGF)"/>
            <person name="Walter F."/>
            <person name="Albersmeier A."/>
            <person name="Kalinowski J."/>
            <person name="Ruckert C."/>
        </authorList>
    </citation>
    <scope>NUCLEOTIDE SEQUENCE</scope>
    <source>
        <strain evidence="2">CGMCC 4.7403</strain>
    </source>
</reference>
<gene>
    <name evidence="2" type="ORF">GCM10017771_18440</name>
</gene>
<dbReference type="EMBL" id="BNAT01000005">
    <property type="protein sequence ID" value="GHH85466.1"/>
    <property type="molecule type" value="Genomic_DNA"/>
</dbReference>
<dbReference type="InterPro" id="IPR011629">
    <property type="entry name" value="CobW-like_C"/>
</dbReference>
<dbReference type="RefSeq" id="WP_189781928.1">
    <property type="nucleotide sequence ID" value="NZ_BNAT01000005.1"/>
</dbReference>
<dbReference type="InterPro" id="IPR051927">
    <property type="entry name" value="Zn_Chap_cDPG_Synth"/>
</dbReference>
<accession>A0A919L7F7</accession>
<feature type="domain" description="CobW C-terminal" evidence="1">
    <location>
        <begin position="252"/>
        <end position="368"/>
    </location>
</feature>
<dbReference type="Pfam" id="PF07683">
    <property type="entry name" value="CobW_C"/>
    <property type="match status" value="1"/>
</dbReference>
<dbReference type="SUPFAM" id="SSF90002">
    <property type="entry name" value="Hypothetical protein YjiA, C-terminal domain"/>
    <property type="match status" value="1"/>
</dbReference>